<evidence type="ECO:0000313" key="1">
    <source>
        <dbReference type="EMBL" id="PLP99546.1"/>
    </source>
</evidence>
<sequence>MASVFDAFLMGVSTLTRNGMRNPVPDAAITPLMSAWDAAKSAKAYQHRRTSQNPFGSSRRAAIETTTGHEFSAACRAKRARSCPRITPLSR</sequence>
<dbReference type="AlphaFoldDB" id="A0A2N5CBH4"/>
<dbReference type="Proteomes" id="UP000234341">
    <property type="component" value="Unassembled WGS sequence"/>
</dbReference>
<dbReference type="EMBL" id="PJRP01000007">
    <property type="protein sequence ID" value="PLP99546.1"/>
    <property type="molecule type" value="Genomic_DNA"/>
</dbReference>
<accession>A0A2N5CBH4</accession>
<name>A0A2N5CBH4_9BURK</name>
<protein>
    <submittedName>
        <fullName evidence="1">Uncharacterized protein</fullName>
    </submittedName>
</protein>
<comment type="caution">
    <text evidence="1">The sequence shown here is derived from an EMBL/GenBank/DDBJ whole genome shotgun (WGS) entry which is preliminary data.</text>
</comment>
<reference evidence="1 2" key="1">
    <citation type="submission" date="2017-12" db="EMBL/GenBank/DDBJ databases">
        <title>Genome sequence of the active heterotrophic nitrifier-denitrifier, Cupriavidus pauculus UM1.</title>
        <authorList>
            <person name="Putonti C."/>
            <person name="Castignetti D."/>
        </authorList>
    </citation>
    <scope>NUCLEOTIDE SEQUENCE [LARGE SCALE GENOMIC DNA]</scope>
    <source>
        <strain evidence="1 2">UM1</strain>
    </source>
</reference>
<organism evidence="1 2">
    <name type="scientific">Cupriavidus pauculus</name>
    <dbReference type="NCBI Taxonomy" id="82633"/>
    <lineage>
        <taxon>Bacteria</taxon>
        <taxon>Pseudomonadati</taxon>
        <taxon>Pseudomonadota</taxon>
        <taxon>Betaproteobacteria</taxon>
        <taxon>Burkholderiales</taxon>
        <taxon>Burkholderiaceae</taxon>
        <taxon>Cupriavidus</taxon>
    </lineage>
</organism>
<evidence type="ECO:0000313" key="2">
    <source>
        <dbReference type="Proteomes" id="UP000234341"/>
    </source>
</evidence>
<proteinExistence type="predicted"/>
<gene>
    <name evidence="1" type="ORF">CYJ10_17235</name>
</gene>